<accession>A0A9D1CTN0</accession>
<reference evidence="7" key="2">
    <citation type="journal article" date="2021" name="PeerJ">
        <title>Extensive microbial diversity within the chicken gut microbiome revealed by metagenomics and culture.</title>
        <authorList>
            <person name="Gilroy R."/>
            <person name="Ravi A."/>
            <person name="Getino M."/>
            <person name="Pursley I."/>
            <person name="Horton D.L."/>
            <person name="Alikhan N.F."/>
            <person name="Baker D."/>
            <person name="Gharbi K."/>
            <person name="Hall N."/>
            <person name="Watson M."/>
            <person name="Adriaenssens E.M."/>
            <person name="Foster-Nyarko E."/>
            <person name="Jarju S."/>
            <person name="Secka A."/>
            <person name="Antonio M."/>
            <person name="Oren A."/>
            <person name="Chaudhuri R.R."/>
            <person name="La Ragione R."/>
            <person name="Hildebrand F."/>
            <person name="Pallen M.J."/>
        </authorList>
    </citation>
    <scope>NUCLEOTIDE SEQUENCE</scope>
    <source>
        <strain evidence="7">ChiSjej1B19-3389</strain>
    </source>
</reference>
<dbReference type="Pfam" id="PF04327">
    <property type="entry name" value="Peptidase_Prp"/>
    <property type="match status" value="1"/>
</dbReference>
<dbReference type="Gene3D" id="3.30.70.1490">
    <property type="entry name" value="Cysteine protease Prp"/>
    <property type="match status" value="1"/>
</dbReference>
<evidence type="ECO:0000256" key="1">
    <source>
        <dbReference type="ARBA" id="ARBA00022517"/>
    </source>
</evidence>
<comment type="caution">
    <text evidence="7">The sequence shown here is derived from an EMBL/GenBank/DDBJ whole genome shotgun (WGS) entry which is preliminary data.</text>
</comment>
<dbReference type="EMBL" id="DVFW01000014">
    <property type="protein sequence ID" value="HIQ80047.1"/>
    <property type="molecule type" value="Genomic_DNA"/>
</dbReference>
<dbReference type="CDD" id="cd16332">
    <property type="entry name" value="Prp-like"/>
    <property type="match status" value="1"/>
</dbReference>
<evidence type="ECO:0000256" key="6">
    <source>
        <dbReference type="ARBA" id="ARBA00044538"/>
    </source>
</evidence>
<evidence type="ECO:0000313" key="8">
    <source>
        <dbReference type="Proteomes" id="UP000886787"/>
    </source>
</evidence>
<proteinExistence type="inferred from homology"/>
<gene>
    <name evidence="7" type="ORF">IAD32_02030</name>
</gene>
<keyword evidence="2 7" id="KW-0645">Protease</keyword>
<dbReference type="GO" id="GO:0008234">
    <property type="term" value="F:cysteine-type peptidase activity"/>
    <property type="evidence" value="ECO:0007669"/>
    <property type="project" value="UniProtKB-KW"/>
</dbReference>
<name>A0A9D1CTN0_9FIRM</name>
<dbReference type="SUPFAM" id="SSF118010">
    <property type="entry name" value="TM1457-like"/>
    <property type="match status" value="1"/>
</dbReference>
<dbReference type="AlphaFoldDB" id="A0A9D1CTN0"/>
<keyword evidence="4" id="KW-0788">Thiol protease</keyword>
<evidence type="ECO:0000256" key="4">
    <source>
        <dbReference type="ARBA" id="ARBA00022807"/>
    </source>
</evidence>
<keyword evidence="1" id="KW-0690">Ribosome biogenesis</keyword>
<evidence type="ECO:0000256" key="5">
    <source>
        <dbReference type="ARBA" id="ARBA00044503"/>
    </source>
</evidence>
<reference evidence="7" key="1">
    <citation type="submission" date="2020-10" db="EMBL/GenBank/DDBJ databases">
        <authorList>
            <person name="Gilroy R."/>
        </authorList>
    </citation>
    <scope>NUCLEOTIDE SEQUENCE</scope>
    <source>
        <strain evidence="7">ChiSjej1B19-3389</strain>
    </source>
</reference>
<dbReference type="GO" id="GO:0042254">
    <property type="term" value="P:ribosome biogenesis"/>
    <property type="evidence" value="ECO:0007669"/>
    <property type="project" value="UniProtKB-KW"/>
</dbReference>
<evidence type="ECO:0000313" key="7">
    <source>
        <dbReference type="EMBL" id="HIQ80047.1"/>
    </source>
</evidence>
<dbReference type="InterPro" id="IPR007422">
    <property type="entry name" value="Peptidase_Prp"/>
</dbReference>
<comment type="similarity">
    <text evidence="5">Belongs to the Prp family.</text>
</comment>
<dbReference type="Proteomes" id="UP000886787">
    <property type="component" value="Unassembled WGS sequence"/>
</dbReference>
<evidence type="ECO:0000256" key="2">
    <source>
        <dbReference type="ARBA" id="ARBA00022670"/>
    </source>
</evidence>
<evidence type="ECO:0000256" key="3">
    <source>
        <dbReference type="ARBA" id="ARBA00022801"/>
    </source>
</evidence>
<protein>
    <recommendedName>
        <fullName evidence="6">Ribosomal processing cysteine protease Prp</fullName>
    </recommendedName>
</protein>
<organism evidence="7 8">
    <name type="scientific">Candidatus Scatavimonas merdigallinarum</name>
    <dbReference type="NCBI Taxonomy" id="2840914"/>
    <lineage>
        <taxon>Bacteria</taxon>
        <taxon>Bacillati</taxon>
        <taxon>Bacillota</taxon>
        <taxon>Clostridia</taxon>
        <taxon>Eubacteriales</taxon>
        <taxon>Oscillospiraceae</taxon>
        <taxon>Oscillospiraceae incertae sedis</taxon>
        <taxon>Candidatus Scatavimonas</taxon>
    </lineage>
</organism>
<keyword evidence="3" id="KW-0378">Hydrolase</keyword>
<dbReference type="InterPro" id="IPR036764">
    <property type="entry name" value="Peptidase_Prp_sf"/>
</dbReference>
<sequence length="110" mass="12070">MIQIRVRNQNDKTEMVIQGHAGYHPGNDIVCAAVSALVNTLAQRVLQDFEAGKIESKFIKLKSGDSRVAYIGSDPILHQITATILDGLKGIENSYPQHLKIFISSEKAGH</sequence>
<dbReference type="GO" id="GO:0006508">
    <property type="term" value="P:proteolysis"/>
    <property type="evidence" value="ECO:0007669"/>
    <property type="project" value="UniProtKB-KW"/>
</dbReference>